<dbReference type="OrthoDB" id="5066999at2"/>
<evidence type="ECO:0000313" key="1">
    <source>
        <dbReference type="EMBL" id="GAP34881.1"/>
    </source>
</evidence>
<dbReference type="PANTHER" id="PTHR36152">
    <property type="entry name" value="CYTOPLASMIC PROTEIN-RELATED"/>
    <property type="match status" value="1"/>
</dbReference>
<accession>A0A0K8NWX4</accession>
<gene>
    <name evidence="1" type="ORF">ISF6_0364</name>
</gene>
<organism evidence="1 2">
    <name type="scientific">Piscinibacter sakaiensis</name>
    <name type="common">Ideonella sakaiensis</name>
    <dbReference type="NCBI Taxonomy" id="1547922"/>
    <lineage>
        <taxon>Bacteria</taxon>
        <taxon>Pseudomonadati</taxon>
        <taxon>Pseudomonadota</taxon>
        <taxon>Betaproteobacteria</taxon>
        <taxon>Burkholderiales</taxon>
        <taxon>Sphaerotilaceae</taxon>
        <taxon>Piscinibacter</taxon>
    </lineage>
</organism>
<keyword evidence="2" id="KW-1185">Reference proteome</keyword>
<sequence>MAMDMFLKIEGGKYKVTGESRDKTHVGEIDVLAWSWGLSQSGTAHLGGGAGAGKANFQDLSITKYIDNTSHNLFAACATGDHFTKATLICRKAGTTPLEYVKITMDEVLISSLSTGGSGGEDRLTENVSLNFAKIKFEYVEQDAQGKPKTPNKEFTYSIAENVAG</sequence>
<reference evidence="2" key="1">
    <citation type="submission" date="2015-07" db="EMBL/GenBank/DDBJ databases">
        <title>Discovery of a poly(ethylene terephthalate assimilation.</title>
        <authorList>
            <person name="Yoshida S."/>
            <person name="Hiraga K."/>
            <person name="Takehana T."/>
            <person name="Taniguchi I."/>
            <person name="Yamaji H."/>
            <person name="Maeda Y."/>
            <person name="Toyohara K."/>
            <person name="Miyamoto K."/>
            <person name="Kimura Y."/>
            <person name="Oda K."/>
        </authorList>
    </citation>
    <scope>NUCLEOTIDE SEQUENCE [LARGE SCALE GENOMIC DNA]</scope>
    <source>
        <strain evidence="2">NBRC 110686 / TISTR 2288 / 201-F6</strain>
    </source>
</reference>
<dbReference type="Pfam" id="PF05638">
    <property type="entry name" value="T6SS_HCP"/>
    <property type="match status" value="1"/>
</dbReference>
<dbReference type="STRING" id="1547922.ISF6_0364"/>
<proteinExistence type="predicted"/>
<dbReference type="AlphaFoldDB" id="A0A0K8NWX4"/>
<dbReference type="Gene3D" id="2.30.110.20">
    <property type="entry name" value="Hcp1-like"/>
    <property type="match status" value="1"/>
</dbReference>
<dbReference type="EMBL" id="BBYR01000011">
    <property type="protein sequence ID" value="GAP34881.1"/>
    <property type="molecule type" value="Genomic_DNA"/>
</dbReference>
<dbReference type="Proteomes" id="UP000037660">
    <property type="component" value="Unassembled WGS sequence"/>
</dbReference>
<dbReference type="InterPro" id="IPR036624">
    <property type="entry name" value="Hcp1-lik_sf"/>
</dbReference>
<comment type="caution">
    <text evidence="1">The sequence shown here is derived from an EMBL/GenBank/DDBJ whole genome shotgun (WGS) entry which is preliminary data.</text>
</comment>
<evidence type="ECO:0000313" key="2">
    <source>
        <dbReference type="Proteomes" id="UP000037660"/>
    </source>
</evidence>
<name>A0A0K8NWX4_PISS1</name>
<dbReference type="InterPro" id="IPR053165">
    <property type="entry name" value="HSI-I_assembly_Hcp1"/>
</dbReference>
<dbReference type="SUPFAM" id="SSF141452">
    <property type="entry name" value="Hcp1-like"/>
    <property type="match status" value="1"/>
</dbReference>
<reference evidence="1 2" key="2">
    <citation type="journal article" date="2016" name="Science">
        <title>A bacterium that degrades and assimilates poly(ethylene terephthalate).</title>
        <authorList>
            <person name="Yoshida S."/>
            <person name="Hiraga K."/>
            <person name="Takehana T."/>
            <person name="Taniguchi I."/>
            <person name="Yamaji H."/>
            <person name="Maeda Y."/>
            <person name="Toyohara K."/>
            <person name="Miyamoto K."/>
            <person name="Kimura Y."/>
            <person name="Oda K."/>
        </authorList>
    </citation>
    <scope>NUCLEOTIDE SEQUENCE [LARGE SCALE GENOMIC DNA]</scope>
    <source>
        <strain evidence="2">NBRC 110686 / TISTR 2288 / 201-F6</strain>
    </source>
</reference>
<dbReference type="PANTHER" id="PTHR36152:SF5">
    <property type="entry name" value="PROTEIN HCP1"/>
    <property type="match status" value="1"/>
</dbReference>
<protein>
    <submittedName>
        <fullName evidence="1">Uncharacterized protein ImpD</fullName>
    </submittedName>
</protein>
<dbReference type="NCBIfam" id="TIGR03344">
    <property type="entry name" value="VI_effect_Hcp1"/>
    <property type="match status" value="1"/>
</dbReference>
<dbReference type="InterPro" id="IPR008514">
    <property type="entry name" value="T6SS_Hcp"/>
</dbReference>
<dbReference type="RefSeq" id="WP_054018976.1">
    <property type="nucleotide sequence ID" value="NZ_BBYR01000011.1"/>
</dbReference>